<organism evidence="2 3">
    <name type="scientific">Microbacterium aurantiacum</name>
    <dbReference type="NCBI Taxonomy" id="162393"/>
    <lineage>
        <taxon>Bacteria</taxon>
        <taxon>Bacillati</taxon>
        <taxon>Actinomycetota</taxon>
        <taxon>Actinomycetes</taxon>
        <taxon>Micrococcales</taxon>
        <taxon>Microbacteriaceae</taxon>
        <taxon>Microbacterium</taxon>
    </lineage>
</organism>
<keyword evidence="3" id="KW-1185">Reference proteome</keyword>
<sequence>MTHFTASDRELLSRPLQAMITVAPKGDRWPAPRPVWFELTDADEIQLFSFAATPRVARVRETPRASIVVTAPVGEPEQWVSIEGSVTVHDDGAFELADRLARLYYAGEPEKLAVLDEWRDADLVRLVITPERVQRYSI</sequence>
<protein>
    <submittedName>
        <fullName evidence="2">Pyridoxamine 5'-phosphate oxidase</fullName>
    </submittedName>
</protein>
<proteinExistence type="predicted"/>
<comment type="caution">
    <text evidence="2">The sequence shown here is derived from an EMBL/GenBank/DDBJ whole genome shotgun (WGS) entry which is preliminary data.</text>
</comment>
<dbReference type="Gene3D" id="2.30.110.10">
    <property type="entry name" value="Electron Transport, Fmn-binding Protein, Chain A"/>
    <property type="match status" value="1"/>
</dbReference>
<reference evidence="2" key="1">
    <citation type="submission" date="2015-04" db="EMBL/GenBank/DDBJ databases">
        <title>Complete genome sequence of Microbacterium chocolatum SIT 101, a bacterium enantioselectively hydrolyzing mesomeric diesters.</title>
        <authorList>
            <person name="Li X."/>
            <person name="Xu Y."/>
        </authorList>
    </citation>
    <scope>NUCLEOTIDE SEQUENCE [LARGE SCALE GENOMIC DNA]</scope>
    <source>
        <strain evidence="2">SIT 101</strain>
    </source>
</reference>
<accession>A0A0M8MI80</accession>
<evidence type="ECO:0000313" key="3">
    <source>
        <dbReference type="Proteomes" id="UP000037737"/>
    </source>
</evidence>
<feature type="domain" description="Pyridoxamine 5'-phosphate oxidase N-terminal" evidence="1">
    <location>
        <begin position="11"/>
        <end position="134"/>
    </location>
</feature>
<dbReference type="Proteomes" id="UP000037737">
    <property type="component" value="Unassembled WGS sequence"/>
</dbReference>
<dbReference type="InterPro" id="IPR012349">
    <property type="entry name" value="Split_barrel_FMN-bd"/>
</dbReference>
<name>A0A0M8MI80_9MICO</name>
<evidence type="ECO:0000313" key="2">
    <source>
        <dbReference type="EMBL" id="KOS10617.1"/>
    </source>
</evidence>
<dbReference type="AlphaFoldDB" id="A0A0M8MI80"/>
<dbReference type="KEGG" id="mcw:A8L33_00700"/>
<dbReference type="EMBL" id="LAVO01000010">
    <property type="protein sequence ID" value="KOS10617.1"/>
    <property type="molecule type" value="Genomic_DNA"/>
</dbReference>
<dbReference type="PATRIC" id="fig|84292.3.peg.2070"/>
<dbReference type="SUPFAM" id="SSF50475">
    <property type="entry name" value="FMN-binding split barrel"/>
    <property type="match status" value="1"/>
</dbReference>
<dbReference type="InterPro" id="IPR011576">
    <property type="entry name" value="Pyridox_Oxase_N"/>
</dbReference>
<dbReference type="RefSeq" id="WP_064319473.1">
    <property type="nucleotide sequence ID" value="NZ_JAHWXH010000001.1"/>
</dbReference>
<evidence type="ECO:0000259" key="1">
    <source>
        <dbReference type="Pfam" id="PF01243"/>
    </source>
</evidence>
<dbReference type="Pfam" id="PF01243">
    <property type="entry name" value="PNPOx_N"/>
    <property type="match status" value="1"/>
</dbReference>
<gene>
    <name evidence="2" type="ORF">XI38_10165</name>
</gene>